<evidence type="ECO:0000313" key="9">
    <source>
        <dbReference type="Proteomes" id="UP000275772"/>
    </source>
</evidence>
<evidence type="ECO:0000313" key="8">
    <source>
        <dbReference type="EMBL" id="SZF02362.1"/>
    </source>
</evidence>
<keyword evidence="5" id="KW-0469">Meiosis</keyword>
<feature type="domain" description="HORMA" evidence="7">
    <location>
        <begin position="75"/>
        <end position="273"/>
    </location>
</feature>
<feature type="region of interest" description="Disordered" evidence="6">
    <location>
        <begin position="630"/>
        <end position="681"/>
    </location>
</feature>
<dbReference type="GO" id="GO:0051321">
    <property type="term" value="P:meiotic cell cycle"/>
    <property type="evidence" value="ECO:0007669"/>
    <property type="project" value="UniProtKB-KW"/>
</dbReference>
<evidence type="ECO:0000256" key="1">
    <source>
        <dbReference type="ARBA" id="ARBA00004123"/>
    </source>
</evidence>
<organism evidence="8 9">
    <name type="scientific">Blumeria hordei</name>
    <name type="common">Barley powdery mildew</name>
    <name type="synonym">Blumeria graminis f. sp. hordei</name>
    <dbReference type="NCBI Taxonomy" id="2867405"/>
    <lineage>
        <taxon>Eukaryota</taxon>
        <taxon>Fungi</taxon>
        <taxon>Dikarya</taxon>
        <taxon>Ascomycota</taxon>
        <taxon>Pezizomycotina</taxon>
        <taxon>Leotiomycetes</taxon>
        <taxon>Erysiphales</taxon>
        <taxon>Erysiphaceae</taxon>
        <taxon>Blumeria</taxon>
    </lineage>
</organism>
<sequence length="709" mass="80089">MVMSITCNEKKVMCPFSSLVKIMLRQKRTRPSSLVLKTTSQMTITQKHSLELMKTIITATSYTLGSVGIQCHYKIQKLISNSRVFPKITYKLRSYDPADPEISYNAFVEGVKGKSPSFEPSENLMIWKILPRSQDPAVDKVLDCLEIGAFDALKQGYLSKLQVSLHSIDEKQVDDSNLIESYTMIFEYDDGNQLKVCSKLQNKSIVIQSAKKSLYELVNDVGFLIHHINRHRSTDTELPEQFRMLLSLMYNDKASENYQPPMFRPGNSNSIKILESGHPNPNLRMKTGFHSVTIGVHIPENNQLIPIRELPVRNATPKVVDKPFSHEVGPVANMLSPKTAIASTQVEGNPRNQISSTQDTFILGSSISDTIGAPMVTKKREMHTGHFMYIQTIQDRVKLAGAQQIRPKDFQPPLKCECFCCIICLNLKHTRCYGYLDEIPPLETVCYTCLLKDNDAPRIEEVLKPLSIKRRALYFLREKGLLVNSGDLASYLNMPKTRVSRILGDFKVDGLLKGSRKDRKKAPMATYTGNDEKLRMLYFRPQQGIEHLLILPKKLTPTTFKPNGIEKGLAGPDDGIRKLCSAAQDKEIRQRSFHNNPYATKYPDHQFTSSLEVLNSSQVVRDSFDQRTNELKLTPQPISQAGSSTQGTPSPRATSDKSQYQGLENQNQRTCTESLGKRNSIEPKANTIQNDSNKRFKVGNVSPWLIRNL</sequence>
<gene>
    <name evidence="8" type="ORF">BLGHR1_13141</name>
</gene>
<dbReference type="InterPro" id="IPR003511">
    <property type="entry name" value="HORMA_dom"/>
</dbReference>
<dbReference type="Proteomes" id="UP000275772">
    <property type="component" value="Unassembled WGS sequence"/>
</dbReference>
<dbReference type="VEuPathDB" id="FungiDB:BLGHR1_13141"/>
<feature type="compositionally biased region" description="Polar residues" evidence="6">
    <location>
        <begin position="636"/>
        <end position="673"/>
    </location>
</feature>
<dbReference type="PANTHER" id="PTHR48225:SF7">
    <property type="entry name" value="MEIOSIS-SPECIFIC PROTEIN HOP1"/>
    <property type="match status" value="1"/>
</dbReference>
<evidence type="ECO:0000256" key="2">
    <source>
        <dbReference type="ARBA" id="ARBA00004286"/>
    </source>
</evidence>
<keyword evidence="4" id="KW-0539">Nucleus</keyword>
<proteinExistence type="predicted"/>
<dbReference type="GO" id="GO:0005634">
    <property type="term" value="C:nucleus"/>
    <property type="evidence" value="ECO:0007669"/>
    <property type="project" value="UniProtKB-SubCell"/>
</dbReference>
<dbReference type="Pfam" id="PF02301">
    <property type="entry name" value="HORMA"/>
    <property type="match status" value="1"/>
</dbReference>
<evidence type="ECO:0000256" key="5">
    <source>
        <dbReference type="ARBA" id="ARBA00023254"/>
    </source>
</evidence>
<comment type="subcellular location">
    <subcellularLocation>
        <location evidence="2">Chromosome</location>
    </subcellularLocation>
    <subcellularLocation>
        <location evidence="1">Nucleus</location>
    </subcellularLocation>
</comment>
<dbReference type="AlphaFoldDB" id="A0A383USX3"/>
<dbReference type="PANTHER" id="PTHR48225">
    <property type="entry name" value="HORMA DOMAIN-CONTAINING PROTEIN 1"/>
    <property type="match status" value="1"/>
</dbReference>
<dbReference type="EMBL" id="UNSH01000042">
    <property type="protein sequence ID" value="SZF02362.1"/>
    <property type="molecule type" value="Genomic_DNA"/>
</dbReference>
<reference evidence="8 9" key="1">
    <citation type="submission" date="2017-11" db="EMBL/GenBank/DDBJ databases">
        <authorList>
            <person name="Kracher B."/>
        </authorList>
    </citation>
    <scope>NUCLEOTIDE SEQUENCE [LARGE SCALE GENOMIC DNA]</scope>
    <source>
        <strain evidence="8 9">RACE1</strain>
    </source>
</reference>
<dbReference type="GO" id="GO:0005694">
    <property type="term" value="C:chromosome"/>
    <property type="evidence" value="ECO:0007669"/>
    <property type="project" value="UniProtKB-SubCell"/>
</dbReference>
<accession>A0A383USX3</accession>
<dbReference type="InterPro" id="IPR051294">
    <property type="entry name" value="HORMA_MeioticProgression"/>
</dbReference>
<name>A0A383USX3_BLUHO</name>
<dbReference type="InterPro" id="IPR036570">
    <property type="entry name" value="HORMA_dom_sf"/>
</dbReference>
<evidence type="ECO:0000256" key="6">
    <source>
        <dbReference type="SAM" id="MobiDB-lite"/>
    </source>
</evidence>
<evidence type="ECO:0000256" key="3">
    <source>
        <dbReference type="ARBA" id="ARBA00022454"/>
    </source>
</evidence>
<evidence type="ECO:0000259" key="7">
    <source>
        <dbReference type="Pfam" id="PF02301"/>
    </source>
</evidence>
<protein>
    <recommendedName>
        <fullName evidence="7">HORMA domain-containing protein</fullName>
    </recommendedName>
</protein>
<dbReference type="Gene3D" id="3.30.900.10">
    <property type="entry name" value="HORMA domain"/>
    <property type="match status" value="1"/>
</dbReference>
<evidence type="ECO:0000256" key="4">
    <source>
        <dbReference type="ARBA" id="ARBA00023242"/>
    </source>
</evidence>
<keyword evidence="3" id="KW-0158">Chromosome</keyword>